<dbReference type="AlphaFoldDB" id="A0A0N0BMS1"/>
<proteinExistence type="predicted"/>
<keyword evidence="2" id="KW-1185">Reference proteome</keyword>
<name>A0A0N0BMS1_9EURY</name>
<accession>A0A0N0BMS1</accession>
<dbReference type="OrthoDB" id="350120at2157"/>
<protein>
    <submittedName>
        <fullName evidence="1">Uncharacterized protein</fullName>
    </submittedName>
</protein>
<reference evidence="1 2" key="1">
    <citation type="submission" date="2015-08" db="EMBL/GenBank/DDBJ databases">
        <title>Genomes of Isolates from Cabo Rojo, PR.</title>
        <authorList>
            <person name="Sanchez-Nieves R.L."/>
            <person name="Montalvo-Rodriguez R."/>
        </authorList>
    </citation>
    <scope>NUCLEOTIDE SEQUENCE [LARGE SCALE GENOMIC DNA]</scope>
    <source>
        <strain evidence="1 2">SL3</strain>
    </source>
</reference>
<dbReference type="PATRIC" id="fig|1705562.3.peg.52"/>
<organism evidence="1 2">
    <name type="scientific">Haloarcula rubripromontorii</name>
    <dbReference type="NCBI Taxonomy" id="1705562"/>
    <lineage>
        <taxon>Archaea</taxon>
        <taxon>Methanobacteriati</taxon>
        <taxon>Methanobacteriota</taxon>
        <taxon>Stenosarchaea group</taxon>
        <taxon>Halobacteria</taxon>
        <taxon>Halobacteriales</taxon>
        <taxon>Haloarculaceae</taxon>
        <taxon>Haloarcula</taxon>
    </lineage>
</organism>
<dbReference type="EMBL" id="LIUF01000011">
    <property type="protein sequence ID" value="KOX91416.1"/>
    <property type="molecule type" value="Genomic_DNA"/>
</dbReference>
<evidence type="ECO:0000313" key="1">
    <source>
        <dbReference type="EMBL" id="KOX91416.1"/>
    </source>
</evidence>
<gene>
    <name evidence="1" type="ORF">AMS69_18740</name>
</gene>
<comment type="caution">
    <text evidence="1">The sequence shown here is derived from an EMBL/GenBank/DDBJ whole genome shotgun (WGS) entry which is preliminary data.</text>
</comment>
<dbReference type="Proteomes" id="UP000037729">
    <property type="component" value="Unassembled WGS sequence"/>
</dbReference>
<evidence type="ECO:0000313" key="2">
    <source>
        <dbReference type="Proteomes" id="UP000037729"/>
    </source>
</evidence>
<dbReference type="RefSeq" id="WP_053969553.1">
    <property type="nucleotide sequence ID" value="NZ_LIUF01000011.1"/>
</dbReference>
<sequence>MKRVFFDKIDSVGTFPDNRIKMDIIFQDSNGNEYVWTPKWEEVMSIYAESERVEEMNLAGGEWLEELKEKKQFSDEVLDELAEVIADGRSTDEIADFFEIVGFDADEMRYNLSHDDPLRSKAEGHSNRVYFAKEKLQELNSEDYRYVVQIVQKAADPKQYIGEQEKHQEVVEKLNTALEFENLRVTEDGRVLPIEKDG</sequence>